<sequence>MDCSFCTNKATNKCLCKNKVTYLCDTHFGQHFKQGNQHNIIPLRRLELLNESNDKISETSSYLIKLTNEKITRIKNLLMLSNYFLSEINNLTSASFNSGILDEDFVNFITSALKVLIDNFEEGCRQELQEKNHENCQYLGEMQDDMKDGIGVFKNNDDIYIGRWRDDEKHGKGIYYHKAGEVYVGEYIRDIYDGRGELRFANGDTYTGEFRQGEISGYGKKRLINGTVFKGQWVKGNLHGDGAITDQNGNVYQGLFRNGNKHGPGVYKTSEGHTFKESYIDGNKMS</sequence>
<comment type="caution">
    <text evidence="2">The sequence shown here is derived from an EMBL/GenBank/DDBJ whole genome shotgun (WGS) entry which is preliminary data.</text>
</comment>
<dbReference type="InterPro" id="IPR003409">
    <property type="entry name" value="MORN"/>
</dbReference>
<organism evidence="2 3">
    <name type="scientific">Stentor coeruleus</name>
    <dbReference type="NCBI Taxonomy" id="5963"/>
    <lineage>
        <taxon>Eukaryota</taxon>
        <taxon>Sar</taxon>
        <taxon>Alveolata</taxon>
        <taxon>Ciliophora</taxon>
        <taxon>Postciliodesmatophora</taxon>
        <taxon>Heterotrichea</taxon>
        <taxon>Heterotrichida</taxon>
        <taxon>Stentoridae</taxon>
        <taxon>Stentor</taxon>
    </lineage>
</organism>
<dbReference type="Pfam" id="PF02493">
    <property type="entry name" value="MORN"/>
    <property type="match status" value="6"/>
</dbReference>
<dbReference type="OrthoDB" id="270720at2759"/>
<gene>
    <name evidence="2" type="ORF">SteCoe_18628</name>
</gene>
<evidence type="ECO:0000256" key="1">
    <source>
        <dbReference type="ARBA" id="ARBA00022737"/>
    </source>
</evidence>
<dbReference type="SMART" id="SM00698">
    <property type="entry name" value="MORN"/>
    <property type="match status" value="5"/>
</dbReference>
<keyword evidence="3" id="KW-1185">Reference proteome</keyword>
<dbReference type="Gene3D" id="2.20.110.10">
    <property type="entry name" value="Histone H3 K4-specific methyltransferase SET7/9 N-terminal domain"/>
    <property type="match status" value="2"/>
</dbReference>
<evidence type="ECO:0008006" key="4">
    <source>
        <dbReference type="Google" id="ProtNLM"/>
    </source>
</evidence>
<protein>
    <recommendedName>
        <fullName evidence="4">MORN repeat protein</fullName>
    </recommendedName>
</protein>
<dbReference type="Proteomes" id="UP000187209">
    <property type="component" value="Unassembled WGS sequence"/>
</dbReference>
<reference evidence="2 3" key="1">
    <citation type="submission" date="2016-11" db="EMBL/GenBank/DDBJ databases">
        <title>The macronuclear genome of Stentor coeruleus: a giant cell with tiny introns.</title>
        <authorList>
            <person name="Slabodnick M."/>
            <person name="Ruby J.G."/>
            <person name="Reiff S.B."/>
            <person name="Swart E.C."/>
            <person name="Gosai S."/>
            <person name="Prabakaran S."/>
            <person name="Witkowska E."/>
            <person name="Larue G.E."/>
            <person name="Fisher S."/>
            <person name="Freeman R.M."/>
            <person name="Gunawardena J."/>
            <person name="Chu W."/>
            <person name="Stover N.A."/>
            <person name="Gregory B.D."/>
            <person name="Nowacki M."/>
            <person name="Derisi J."/>
            <person name="Roy S.W."/>
            <person name="Marshall W.F."/>
            <person name="Sood P."/>
        </authorList>
    </citation>
    <scope>NUCLEOTIDE SEQUENCE [LARGE SCALE GENOMIC DNA]</scope>
    <source>
        <strain evidence="2">WM001</strain>
    </source>
</reference>
<dbReference type="PANTHER" id="PTHR43215">
    <property type="entry name" value="RADIAL SPOKE HEAD 1 HOMOLOG"/>
    <property type="match status" value="1"/>
</dbReference>
<dbReference type="AlphaFoldDB" id="A0A1R2BW20"/>
<proteinExistence type="predicted"/>
<dbReference type="SUPFAM" id="SSF82185">
    <property type="entry name" value="Histone H3 K4-specific methyltransferase SET7/9 N-terminal domain"/>
    <property type="match status" value="1"/>
</dbReference>
<keyword evidence="1" id="KW-0677">Repeat</keyword>
<evidence type="ECO:0000313" key="3">
    <source>
        <dbReference type="Proteomes" id="UP000187209"/>
    </source>
</evidence>
<name>A0A1R2BW20_9CILI</name>
<dbReference type="PANTHER" id="PTHR43215:SF14">
    <property type="entry name" value="RADIAL SPOKE HEAD 1 HOMOLOG"/>
    <property type="match status" value="1"/>
</dbReference>
<evidence type="ECO:0000313" key="2">
    <source>
        <dbReference type="EMBL" id="OMJ81013.1"/>
    </source>
</evidence>
<dbReference type="EMBL" id="MPUH01000398">
    <property type="protein sequence ID" value="OMJ81013.1"/>
    <property type="molecule type" value="Genomic_DNA"/>
</dbReference>
<accession>A0A1R2BW20</accession>